<organism evidence="2 3">
    <name type="scientific">Schizothecium vesticola</name>
    <dbReference type="NCBI Taxonomy" id="314040"/>
    <lineage>
        <taxon>Eukaryota</taxon>
        <taxon>Fungi</taxon>
        <taxon>Dikarya</taxon>
        <taxon>Ascomycota</taxon>
        <taxon>Pezizomycotina</taxon>
        <taxon>Sordariomycetes</taxon>
        <taxon>Sordariomycetidae</taxon>
        <taxon>Sordariales</taxon>
        <taxon>Schizotheciaceae</taxon>
        <taxon>Schizothecium</taxon>
    </lineage>
</organism>
<dbReference type="InterPro" id="IPR052895">
    <property type="entry name" value="HetReg/Transcr_Mod"/>
</dbReference>
<accession>A0AA40F9S9</accession>
<dbReference type="Pfam" id="PF06985">
    <property type="entry name" value="HET"/>
    <property type="match status" value="1"/>
</dbReference>
<evidence type="ECO:0000313" key="2">
    <source>
        <dbReference type="EMBL" id="KAK0753770.1"/>
    </source>
</evidence>
<dbReference type="EMBL" id="JAUKUD010000001">
    <property type="protein sequence ID" value="KAK0753770.1"/>
    <property type="molecule type" value="Genomic_DNA"/>
</dbReference>
<protein>
    <recommendedName>
        <fullName evidence="1">Heterokaryon incompatibility domain-containing protein</fullName>
    </recommendedName>
</protein>
<evidence type="ECO:0000259" key="1">
    <source>
        <dbReference type="Pfam" id="PF06985"/>
    </source>
</evidence>
<proteinExistence type="predicted"/>
<feature type="domain" description="Heterokaryon incompatibility" evidence="1">
    <location>
        <begin position="168"/>
        <end position="253"/>
    </location>
</feature>
<sequence length="253" mass="28773">MEYKALPIPGREIRLITILKPDDDDNAAKDMIRCTMNTMKLPQLPKDFDISVTPEDYPSFDDEVQNEILKSRHSLRDRVVERVSNGLRKKAGLETFTRDDLVIPTLDIAKLLTADDLAVMARHQELNDSFRVSWPLDDEPFPPGKLAFKDLSPFYGGPKQAASNDGPWGATTPTVPIVIYPQRADGQLLDGQRVEVRQNLEAGLRRFRKMEYFRRGGKIWIDAICINQDDDVEKNAQVQMIAFIYKLASNIIV</sequence>
<dbReference type="PANTHER" id="PTHR24148:SF73">
    <property type="entry name" value="HET DOMAIN PROTEIN (AFU_ORTHOLOGUE AFUA_8G01020)"/>
    <property type="match status" value="1"/>
</dbReference>
<comment type="caution">
    <text evidence="2">The sequence shown here is derived from an EMBL/GenBank/DDBJ whole genome shotgun (WGS) entry which is preliminary data.</text>
</comment>
<name>A0AA40F9S9_9PEZI</name>
<keyword evidence="3" id="KW-1185">Reference proteome</keyword>
<reference evidence="2" key="1">
    <citation type="submission" date="2023-06" db="EMBL/GenBank/DDBJ databases">
        <title>Genome-scale phylogeny and comparative genomics of the fungal order Sordariales.</title>
        <authorList>
            <consortium name="Lawrence Berkeley National Laboratory"/>
            <person name="Hensen N."/>
            <person name="Bonometti L."/>
            <person name="Westerberg I."/>
            <person name="Brannstrom I.O."/>
            <person name="Guillou S."/>
            <person name="Cros-Aarteil S."/>
            <person name="Calhoun S."/>
            <person name="Haridas S."/>
            <person name="Kuo A."/>
            <person name="Mondo S."/>
            <person name="Pangilinan J."/>
            <person name="Riley R."/>
            <person name="LaButti K."/>
            <person name="Andreopoulos B."/>
            <person name="Lipzen A."/>
            <person name="Chen C."/>
            <person name="Yanf M."/>
            <person name="Daum C."/>
            <person name="Ng V."/>
            <person name="Clum A."/>
            <person name="Steindorff A."/>
            <person name="Ohm R."/>
            <person name="Martin F."/>
            <person name="Silar P."/>
            <person name="Natvig D."/>
            <person name="Lalanne C."/>
            <person name="Gautier V."/>
            <person name="Ament-velasquez S.L."/>
            <person name="Kruys A."/>
            <person name="Hutchinson M.I."/>
            <person name="Powell A.J."/>
            <person name="Barry K."/>
            <person name="Miller A.N."/>
            <person name="Grigoriev I.V."/>
            <person name="Debuchy R."/>
            <person name="Gladieux P."/>
            <person name="Thoren M.H."/>
            <person name="Johannesson H."/>
        </authorList>
    </citation>
    <scope>NUCLEOTIDE SEQUENCE</scope>
    <source>
        <strain evidence="2">SMH3187-1</strain>
    </source>
</reference>
<dbReference type="AlphaFoldDB" id="A0AA40F9S9"/>
<dbReference type="InterPro" id="IPR010730">
    <property type="entry name" value="HET"/>
</dbReference>
<evidence type="ECO:0000313" key="3">
    <source>
        <dbReference type="Proteomes" id="UP001172155"/>
    </source>
</evidence>
<dbReference type="Proteomes" id="UP001172155">
    <property type="component" value="Unassembled WGS sequence"/>
</dbReference>
<dbReference type="PANTHER" id="PTHR24148">
    <property type="entry name" value="ANKYRIN REPEAT DOMAIN-CONTAINING PROTEIN 39 HOMOLOG-RELATED"/>
    <property type="match status" value="1"/>
</dbReference>
<gene>
    <name evidence="2" type="ORF">B0T18DRAFT_442299</name>
</gene>